<evidence type="ECO:0000256" key="3">
    <source>
        <dbReference type="ARBA" id="ARBA00022670"/>
    </source>
</evidence>
<organism evidence="12 13">
    <name type="scientific">Frischella perrara</name>
    <dbReference type="NCBI Taxonomy" id="1267021"/>
    <lineage>
        <taxon>Bacteria</taxon>
        <taxon>Pseudomonadati</taxon>
        <taxon>Pseudomonadota</taxon>
        <taxon>Gammaproteobacteria</taxon>
        <taxon>Orbales</taxon>
        <taxon>Orbaceae</taxon>
        <taxon>Frischella</taxon>
    </lineage>
</organism>
<feature type="chain" id="PRO_5002032766" evidence="9">
    <location>
        <begin position="18"/>
        <end position="924"/>
    </location>
</feature>
<protein>
    <submittedName>
        <fullName evidence="12">Putative Zn-dependent peptidase</fullName>
        <ecNumber evidence="12">3.4.24.-</ecNumber>
    </submittedName>
</protein>
<dbReference type="KEGG" id="fpp:FPB0191_01837"/>
<dbReference type="Proteomes" id="UP000030901">
    <property type="component" value="Chromosome"/>
</dbReference>
<dbReference type="PANTHER" id="PTHR43690:SF17">
    <property type="entry name" value="PROTEIN YHJJ"/>
    <property type="match status" value="1"/>
</dbReference>
<evidence type="ECO:0000256" key="5">
    <source>
        <dbReference type="ARBA" id="ARBA00022801"/>
    </source>
</evidence>
<feature type="domain" description="Peptidase M16 C-terminal" evidence="11">
    <location>
        <begin position="200"/>
        <end position="379"/>
    </location>
</feature>
<evidence type="ECO:0000256" key="6">
    <source>
        <dbReference type="ARBA" id="ARBA00022833"/>
    </source>
</evidence>
<feature type="domain" description="Peptidase M16 N-terminal" evidence="10">
    <location>
        <begin position="51"/>
        <end position="157"/>
    </location>
</feature>
<dbReference type="STRING" id="1267021.FPB0191_01837"/>
<reference evidence="12 13" key="1">
    <citation type="journal article" date="2014" name="Appl. Environ. Microbiol.">
        <title>Gut symbionts from distinct hosts exhibit genotoxic activity via divergent colibactin biosynthetic pathways.</title>
        <authorList>
            <person name="Engel P."/>
            <person name="Vizcaino M.I."/>
            <person name="Crawford J.M."/>
        </authorList>
    </citation>
    <scope>NUCLEOTIDE SEQUENCE [LARGE SCALE GENOMIC DNA]</scope>
    <source>
        <strain evidence="12 13">PEB0191</strain>
    </source>
</reference>
<comment type="similarity">
    <text evidence="2 8">Belongs to the peptidase M16 family.</text>
</comment>
<evidence type="ECO:0000256" key="4">
    <source>
        <dbReference type="ARBA" id="ARBA00022723"/>
    </source>
</evidence>
<dbReference type="GO" id="GO:0006508">
    <property type="term" value="P:proteolysis"/>
    <property type="evidence" value="ECO:0007669"/>
    <property type="project" value="UniProtKB-KW"/>
</dbReference>
<keyword evidence="13" id="KW-1185">Reference proteome</keyword>
<keyword evidence="4" id="KW-0479">Metal-binding</keyword>
<evidence type="ECO:0000259" key="11">
    <source>
        <dbReference type="Pfam" id="PF05193"/>
    </source>
</evidence>
<dbReference type="EMBL" id="CP009056">
    <property type="protein sequence ID" value="AJA45653.1"/>
    <property type="molecule type" value="Genomic_DNA"/>
</dbReference>
<accession>A0A0A7S2H0</accession>
<evidence type="ECO:0000256" key="9">
    <source>
        <dbReference type="SAM" id="SignalP"/>
    </source>
</evidence>
<dbReference type="Pfam" id="PF05193">
    <property type="entry name" value="Peptidase_M16_C"/>
    <property type="match status" value="2"/>
</dbReference>
<dbReference type="GO" id="GO:0004222">
    <property type="term" value="F:metalloendopeptidase activity"/>
    <property type="evidence" value="ECO:0007669"/>
    <property type="project" value="InterPro"/>
</dbReference>
<dbReference type="EC" id="3.4.24.-" evidence="12"/>
<keyword evidence="7" id="KW-0482">Metalloprotease</keyword>
<proteinExistence type="inferred from homology"/>
<evidence type="ECO:0000313" key="13">
    <source>
        <dbReference type="Proteomes" id="UP000030901"/>
    </source>
</evidence>
<dbReference type="Gene3D" id="3.30.830.10">
    <property type="entry name" value="Metalloenzyme, LuxS/M16 peptidase-like"/>
    <property type="match status" value="4"/>
</dbReference>
<evidence type="ECO:0000256" key="1">
    <source>
        <dbReference type="ARBA" id="ARBA00001947"/>
    </source>
</evidence>
<dbReference type="PROSITE" id="PS00143">
    <property type="entry name" value="INSULINASE"/>
    <property type="match status" value="1"/>
</dbReference>
<dbReference type="AlphaFoldDB" id="A0A0A7S2H0"/>
<dbReference type="HOGENOM" id="CLU_008156_0_0_6"/>
<dbReference type="SUPFAM" id="SSF63411">
    <property type="entry name" value="LuxS/MPP-like metallohydrolase"/>
    <property type="match status" value="4"/>
</dbReference>
<dbReference type="InterPro" id="IPR050626">
    <property type="entry name" value="Peptidase_M16"/>
</dbReference>
<sequence length="924" mass="106844">MKKIVLMIIMVFLIACANQQPKLQNPSVSQFTLDNGLKVLFLPREKEGLEMRLIVHSGSLQEDEQQLGLAHFVEHMAFKGTQHFPNKSSFKQLEKYGIQLGSHINAVTSFNTTTYKLSLSDNEKAVNLGLRVLSDWAYHISFNQQDYDSERDVIIEEWRLRQGVAYRINSQLDDLRYQGSLYATRSPIGDLSIIKNGPTESAKQFYSQWYQPQRMSVVIVGSFDQKSMKKAIEKLFGQQPKGKTPPDIPELRNYKHYTSPLIKMIFDPEQGQRMIQVMLQKNLKKSLNTQLGFQEDIVDQLWLYILNQRFSLLVENQKIQALQGQKKSVLLDQQRQQYTFFAIPIQDNYLQAMQVLFNELQRMATVPVSDAELQEAKDNIIRKLAQQAQSEDNYTNAYQADQITTALQYQLPIISKKQQLYFTNTIFNRIDASQLKKAVAERLADSELRLAVIGPETDKHKITKQQIQLTWNESRSNHQLSDFPFHKKEIQLDITPLTEGQINETQLINSINSERLILSNGMQVILHQDKNLTDNVQIKVRVPGGQSIDDKNQIGLTAWSQNIANASTNELVNMSQLKQRQIDLVPYTELLFHGYEGSAPQNELETLFKLLYMKIVTPKFDENKFSLVKQNAQLSQNHQPIERHFLDFIHQKSFNHSERLIVDPKGTWNSFTLSQLKKQYQRLYASPKDTIVVITGNFDRENINQLVKTWLATIPEGDKLQSVTNWKDNQITPINRPLQLDYPYGTSNKTMVSIIYSTNAKWQYTDQLALSLLDYIINLRLRTIIREQHSGVYTIVFSEQLIKKPNAYYLARLNFTTDPKRANEIAQLVNETMDNIRRYGVNSEELAQAKQAWQVNYNQMIKSAQYWSNSIAQIATDDQDFTQITQQKQLVQSITIDHVNELAQQFIGKNLKQFRLLPKATNTQ</sequence>
<feature type="signal peptide" evidence="9">
    <location>
        <begin position="1"/>
        <end position="17"/>
    </location>
</feature>
<keyword evidence="9" id="KW-0732">Signal</keyword>
<dbReference type="PANTHER" id="PTHR43690">
    <property type="entry name" value="NARDILYSIN"/>
    <property type="match status" value="1"/>
</dbReference>
<dbReference type="GO" id="GO:0046872">
    <property type="term" value="F:metal ion binding"/>
    <property type="evidence" value="ECO:0007669"/>
    <property type="project" value="UniProtKB-KW"/>
</dbReference>
<evidence type="ECO:0000256" key="7">
    <source>
        <dbReference type="ARBA" id="ARBA00023049"/>
    </source>
</evidence>
<dbReference type="RefSeq" id="WP_039105511.1">
    <property type="nucleotide sequence ID" value="NZ_CP009056.1"/>
</dbReference>
<gene>
    <name evidence="12" type="ORF">FPB0191_01837</name>
</gene>
<feature type="domain" description="Peptidase M16 C-terminal" evidence="11">
    <location>
        <begin position="670"/>
        <end position="852"/>
    </location>
</feature>
<dbReference type="InterPro" id="IPR011249">
    <property type="entry name" value="Metalloenz_LuxS/M16"/>
</dbReference>
<keyword evidence="5 12" id="KW-0378">Hydrolase</keyword>
<evidence type="ECO:0000259" key="10">
    <source>
        <dbReference type="Pfam" id="PF00675"/>
    </source>
</evidence>
<evidence type="ECO:0000313" key="12">
    <source>
        <dbReference type="EMBL" id="AJA45653.1"/>
    </source>
</evidence>
<dbReference type="Pfam" id="PF00675">
    <property type="entry name" value="Peptidase_M16"/>
    <property type="match status" value="1"/>
</dbReference>
<dbReference type="PROSITE" id="PS51257">
    <property type="entry name" value="PROKAR_LIPOPROTEIN"/>
    <property type="match status" value="1"/>
</dbReference>
<dbReference type="OrthoDB" id="9811314at2"/>
<dbReference type="InterPro" id="IPR011765">
    <property type="entry name" value="Pept_M16_N"/>
</dbReference>
<comment type="cofactor">
    <cofactor evidence="1">
        <name>Zn(2+)</name>
        <dbReference type="ChEBI" id="CHEBI:29105"/>
    </cofactor>
</comment>
<evidence type="ECO:0000256" key="2">
    <source>
        <dbReference type="ARBA" id="ARBA00007261"/>
    </source>
</evidence>
<keyword evidence="6" id="KW-0862">Zinc</keyword>
<dbReference type="InterPro" id="IPR007863">
    <property type="entry name" value="Peptidase_M16_C"/>
</dbReference>
<evidence type="ECO:0000256" key="8">
    <source>
        <dbReference type="RuleBase" id="RU004447"/>
    </source>
</evidence>
<keyword evidence="3" id="KW-0645">Protease</keyword>
<dbReference type="InterPro" id="IPR001431">
    <property type="entry name" value="Pept_M16_Zn_BS"/>
</dbReference>
<name>A0A0A7S2H0_FRIPE</name>